<dbReference type="EMBL" id="JAACJN010000093">
    <property type="protein sequence ID" value="KAF5375985.1"/>
    <property type="molecule type" value="Genomic_DNA"/>
</dbReference>
<gene>
    <name evidence="1" type="ORF">D9757_008824</name>
</gene>
<dbReference type="Proteomes" id="UP000518752">
    <property type="component" value="Unassembled WGS sequence"/>
</dbReference>
<proteinExistence type="predicted"/>
<reference evidence="1 2" key="1">
    <citation type="journal article" date="2020" name="ISME J.">
        <title>Uncovering the hidden diversity of litter-decomposition mechanisms in mushroom-forming fungi.</title>
        <authorList>
            <person name="Floudas D."/>
            <person name="Bentzer J."/>
            <person name="Ahren D."/>
            <person name="Johansson T."/>
            <person name="Persson P."/>
            <person name="Tunlid A."/>
        </authorList>
    </citation>
    <scope>NUCLEOTIDE SEQUENCE [LARGE SCALE GENOMIC DNA]</scope>
    <source>
        <strain evidence="1 2">CBS 406.79</strain>
    </source>
</reference>
<name>A0A8H5H3Q2_9AGAR</name>
<dbReference type="AlphaFoldDB" id="A0A8H5H3Q2"/>
<organism evidence="1 2">
    <name type="scientific">Collybiopsis confluens</name>
    <dbReference type="NCBI Taxonomy" id="2823264"/>
    <lineage>
        <taxon>Eukaryota</taxon>
        <taxon>Fungi</taxon>
        <taxon>Dikarya</taxon>
        <taxon>Basidiomycota</taxon>
        <taxon>Agaricomycotina</taxon>
        <taxon>Agaricomycetes</taxon>
        <taxon>Agaricomycetidae</taxon>
        <taxon>Agaricales</taxon>
        <taxon>Marasmiineae</taxon>
        <taxon>Omphalotaceae</taxon>
        <taxon>Collybiopsis</taxon>
    </lineage>
</organism>
<keyword evidence="2" id="KW-1185">Reference proteome</keyword>
<protein>
    <submittedName>
        <fullName evidence="1">Uncharacterized protein</fullName>
    </submittedName>
</protein>
<comment type="caution">
    <text evidence="1">The sequence shown here is derived from an EMBL/GenBank/DDBJ whole genome shotgun (WGS) entry which is preliminary data.</text>
</comment>
<accession>A0A8H5H3Q2</accession>
<sequence>MLNIPTAESQRFESHHVWRPFEALDPRSTASILSSTLADRVPTIGPRDLLSPPDFQGALDYLNDICRGDPNFPVKFTEIPKLSMSPQELEAFIDEFIESYNSATREVPNLNIMSPSAVHNWMPTPDLTPSSSITTQRPHSINY</sequence>
<evidence type="ECO:0000313" key="1">
    <source>
        <dbReference type="EMBL" id="KAF5375985.1"/>
    </source>
</evidence>
<evidence type="ECO:0000313" key="2">
    <source>
        <dbReference type="Proteomes" id="UP000518752"/>
    </source>
</evidence>